<dbReference type="PANTHER" id="PTHR43596:SF1">
    <property type="entry name" value="ADP,ATP CARRIER PROTEIN"/>
    <property type="match status" value="1"/>
</dbReference>
<feature type="transmembrane region" description="Helical" evidence="2">
    <location>
        <begin position="390"/>
        <end position="419"/>
    </location>
</feature>
<dbReference type="PANTHER" id="PTHR43596">
    <property type="entry name" value="ADP,ATP CARRIER PROTEIN"/>
    <property type="match status" value="1"/>
</dbReference>
<feature type="transmembrane region" description="Helical" evidence="2">
    <location>
        <begin position="89"/>
        <end position="111"/>
    </location>
</feature>
<protein>
    <submittedName>
        <fullName evidence="3">MFS transporter</fullName>
    </submittedName>
</protein>
<evidence type="ECO:0000313" key="3">
    <source>
        <dbReference type="EMBL" id="MCK7594074.1"/>
    </source>
</evidence>
<keyword evidence="2" id="KW-1133">Transmembrane helix</keyword>
<dbReference type="RefSeq" id="WP_248209023.1">
    <property type="nucleotide sequence ID" value="NZ_JALNMH010000008.1"/>
</dbReference>
<evidence type="ECO:0000256" key="2">
    <source>
        <dbReference type="SAM" id="Phobius"/>
    </source>
</evidence>
<organism evidence="3 4">
    <name type="scientific">Pseudomarimonas salicorniae</name>
    <dbReference type="NCBI Taxonomy" id="2933270"/>
    <lineage>
        <taxon>Bacteria</taxon>
        <taxon>Pseudomonadati</taxon>
        <taxon>Pseudomonadota</taxon>
        <taxon>Gammaproteobacteria</taxon>
        <taxon>Lysobacterales</taxon>
        <taxon>Lysobacteraceae</taxon>
        <taxon>Pseudomarimonas</taxon>
    </lineage>
</organism>
<feature type="region of interest" description="Disordered" evidence="1">
    <location>
        <begin position="428"/>
        <end position="448"/>
    </location>
</feature>
<feature type="transmembrane region" description="Helical" evidence="2">
    <location>
        <begin position="308"/>
        <end position="336"/>
    </location>
</feature>
<dbReference type="InterPro" id="IPR036259">
    <property type="entry name" value="MFS_trans_sf"/>
</dbReference>
<dbReference type="EMBL" id="JALNMH010000008">
    <property type="protein sequence ID" value="MCK7594074.1"/>
    <property type="molecule type" value="Genomic_DNA"/>
</dbReference>
<dbReference type="Proteomes" id="UP001431449">
    <property type="component" value="Unassembled WGS sequence"/>
</dbReference>
<feature type="transmembrane region" description="Helical" evidence="2">
    <location>
        <begin position="179"/>
        <end position="197"/>
    </location>
</feature>
<comment type="caution">
    <text evidence="3">The sequence shown here is derived from an EMBL/GenBank/DDBJ whole genome shotgun (WGS) entry which is preliminary data.</text>
</comment>
<name>A0ABT0GIP9_9GAMM</name>
<evidence type="ECO:0000256" key="1">
    <source>
        <dbReference type="SAM" id="MobiDB-lite"/>
    </source>
</evidence>
<keyword evidence="4" id="KW-1185">Reference proteome</keyword>
<keyword evidence="2" id="KW-0472">Membrane</keyword>
<proteinExistence type="predicted"/>
<feature type="transmembrane region" description="Helical" evidence="2">
    <location>
        <begin position="277"/>
        <end position="296"/>
    </location>
</feature>
<feature type="transmembrane region" description="Helical" evidence="2">
    <location>
        <begin position="25"/>
        <end position="43"/>
    </location>
</feature>
<feature type="transmembrane region" description="Helical" evidence="2">
    <location>
        <begin position="123"/>
        <end position="142"/>
    </location>
</feature>
<dbReference type="Gene3D" id="1.20.1250.20">
    <property type="entry name" value="MFS general substrate transporter like domains"/>
    <property type="match status" value="1"/>
</dbReference>
<dbReference type="SUPFAM" id="SSF103473">
    <property type="entry name" value="MFS general substrate transporter"/>
    <property type="match status" value="1"/>
</dbReference>
<gene>
    <name evidence="3" type="ORF">M0G41_10355</name>
</gene>
<sequence length="448" mass="48543">MAHPETTRSGPLHALANLRPGEGRVAALAMAFFFCVLAAYYVLRPIRDAMGVAGGIEQLPWMFLGTLVLTLLLNPLFAAAVARVDRTRLLAICYRALMLCLLVFFGLLASMAEDRQVWIGRAFYWWVSLFNLFAVSLFWTLLIDCLRREQARRLFGLVAAGGTLGALVGAAATTLLVEALGAGGMLLVSALLLEFALRAARGLLACRQEDDAEQRVRSAEVIGGSTLAGFREALHSPYLLALCGFMALYTIGSTFLYFLQAQIISELLPGRDERAGLFAQVDLWSNALTLLAQVFLSSRVLARLGVALTLCLLPLLSTVGYVALGLAPGIGVLIAFQALRRATHFALSVPAREILYFPLSRETRFKAKNLVDTFVFRAGDQLGAWTHTGLLALGAGVAGVALGAAAPLSLLWLALAWWLGRAYQRRTRESTPDTPLPHTEISNAQHTS</sequence>
<accession>A0ABT0GIP9</accession>
<feature type="transmembrane region" description="Helical" evidence="2">
    <location>
        <begin position="154"/>
        <end position="173"/>
    </location>
</feature>
<keyword evidence="2" id="KW-0812">Transmembrane</keyword>
<evidence type="ECO:0000313" key="4">
    <source>
        <dbReference type="Proteomes" id="UP001431449"/>
    </source>
</evidence>
<reference evidence="3" key="1">
    <citation type="submission" date="2022-04" db="EMBL/GenBank/DDBJ databases">
        <title>Lysobacter sp. CAU 1642 isolated from sea sand.</title>
        <authorList>
            <person name="Kim W."/>
        </authorList>
    </citation>
    <scope>NUCLEOTIDE SEQUENCE</scope>
    <source>
        <strain evidence="3">CAU 1642</strain>
    </source>
</reference>
<feature type="transmembrane region" description="Helical" evidence="2">
    <location>
        <begin position="238"/>
        <end position="257"/>
    </location>
</feature>
<feature type="transmembrane region" description="Helical" evidence="2">
    <location>
        <begin position="63"/>
        <end position="82"/>
    </location>
</feature>